<feature type="coiled-coil region" evidence="1">
    <location>
        <begin position="654"/>
        <end position="690"/>
    </location>
</feature>
<accession>A0AAE1IIV9</accession>
<reference evidence="2" key="1">
    <citation type="submission" date="2023-11" db="EMBL/GenBank/DDBJ databases">
        <title>The genome sequences of three competitors of mushroom-forming fungi.</title>
        <authorList>
            <person name="Beijen E."/>
            <person name="Ohm R.A."/>
        </authorList>
    </citation>
    <scope>NUCLEOTIDE SEQUENCE</scope>
    <source>
        <strain evidence="2">CBS 100526</strain>
    </source>
</reference>
<dbReference type="RefSeq" id="XP_062757824.1">
    <property type="nucleotide sequence ID" value="XM_062897578.1"/>
</dbReference>
<feature type="coiled-coil region" evidence="1">
    <location>
        <begin position="481"/>
        <end position="508"/>
    </location>
</feature>
<evidence type="ECO:0000313" key="3">
    <source>
        <dbReference type="Proteomes" id="UP001273209"/>
    </source>
</evidence>
<dbReference type="EMBL" id="JAWRVG010000009">
    <property type="protein sequence ID" value="KAK4078284.1"/>
    <property type="molecule type" value="Genomic_DNA"/>
</dbReference>
<protein>
    <submittedName>
        <fullName evidence="2">Uncharacterized protein</fullName>
    </submittedName>
</protein>
<feature type="coiled-coil region" evidence="1">
    <location>
        <begin position="141"/>
        <end position="228"/>
    </location>
</feature>
<sequence length="738" mass="81147">MAEVVKASDLAVARREAARRLQQDLKLSLCQGQSLPDMLMMAPLAINLLGQIKLLAFSDKALCIHLEEPRGGFKHLQRKTLSSALIQIVDQSADAFDSAEKNMRAIRMQTNVMFGRTGHVQTILMCLQDSRLAKRNLLSSMRRFQEDMETCAAKAQDTEAKFDALVKCAGELSLAMADGMASAESEKVQIAQKEIAAKALKERQSRCLATLEAQIKDAQSEFMQARGQYQKTAAKGDFIEISDLAMAVAIESGSSVTGLINATINIFKETPKVAIETVKAASEAVKTVTQWTPIKIYNTPAAAASIPTTARPIEQNAAPSQQQASLGIDPALFAAEQIETQLLNLDRLLNEDLLAIVEDGGLEIMACAKRLGDLEKGLGEFNSRHTLSARAILNEALDVTTAILSKGETDKSRGDHDEWIKKINFWSNTTCFLLNRATKLRSFAASQPGHGFGGSMDSAALNVPPSNSSYSKVLRQRHQKLLITRAAMNEARNNLERTTQKQLEVQNQIIENARALNELKLKEATMEDTKKILRKSIDIMTAMQVQIRQLTGFFNALASTISIVCKGYAEQYLQTIEAGITKTSDEFALAYSNGPLQIIRESVITLRGHFSFVVHSVDMYQEIATTHINPCIRQVANLPLSAGSDEQEKAKTALGQKTEESSKAIQKLAKQEQEAYHRDFENRIQEIEEEMAALGLPTAVEDGENLRAIEDGVKESGEKISEDLEGRGNCINEISDDL</sequence>
<comment type="caution">
    <text evidence="2">The sequence shown here is derived from an EMBL/GenBank/DDBJ whole genome shotgun (WGS) entry which is preliminary data.</text>
</comment>
<dbReference type="PANTHER" id="PTHR33488:SF2">
    <property type="entry name" value="EARLY ENDOSOME ANTIGEN 1-LIKE"/>
    <property type="match status" value="1"/>
</dbReference>
<organism evidence="2 3">
    <name type="scientific">Trichoderma aggressivum f. europaeum</name>
    <dbReference type="NCBI Taxonomy" id="173218"/>
    <lineage>
        <taxon>Eukaryota</taxon>
        <taxon>Fungi</taxon>
        <taxon>Dikarya</taxon>
        <taxon>Ascomycota</taxon>
        <taxon>Pezizomycotina</taxon>
        <taxon>Sordariomycetes</taxon>
        <taxon>Hypocreomycetidae</taxon>
        <taxon>Hypocreales</taxon>
        <taxon>Hypocreaceae</taxon>
        <taxon>Trichoderma</taxon>
    </lineage>
</organism>
<proteinExistence type="predicted"/>
<gene>
    <name evidence="2" type="ORF">Triagg1_3300</name>
</gene>
<keyword evidence="1" id="KW-0175">Coiled coil</keyword>
<name>A0AAE1IIV9_9HYPO</name>
<evidence type="ECO:0000313" key="2">
    <source>
        <dbReference type="EMBL" id="KAK4078284.1"/>
    </source>
</evidence>
<dbReference type="GeneID" id="87917483"/>
<keyword evidence="3" id="KW-1185">Reference proteome</keyword>
<dbReference type="AlphaFoldDB" id="A0AAE1IIV9"/>
<dbReference type="PANTHER" id="PTHR33488">
    <property type="entry name" value="ZGC:162509"/>
    <property type="match status" value="1"/>
</dbReference>
<evidence type="ECO:0000256" key="1">
    <source>
        <dbReference type="SAM" id="Coils"/>
    </source>
</evidence>
<dbReference type="Proteomes" id="UP001273209">
    <property type="component" value="Unassembled WGS sequence"/>
</dbReference>